<evidence type="ECO:0000256" key="1">
    <source>
        <dbReference type="SAM" id="SignalP"/>
    </source>
</evidence>
<dbReference type="AlphaFoldDB" id="A0A6A5C198"/>
<dbReference type="OMA" id="FYPFCVL"/>
<proteinExistence type="predicted"/>
<sequence>MRKSSSPSQLLVLLGVFFVLLFIYFPFVRSEKKAVDCSKPCAPGVDPLTGVQSSCKKNQATKIVIELSTSNTTSTFYPFCVLVDELAEVILNGSSTFMNVSENSTVTVWVGNTKSESVYFRSLKSISGRDSFTLYYTIAVTLDGGLVNLTSVLNRKPIEFIDNCDNAKEQCSVDISLPCVRQRQCGQYYDQTSNTDVKIFVSWTGTDNTGTPLRSYGLLPSNFRFLAFENYFSSFKNLLTPTES</sequence>
<name>A0A6A5C198_NAEFO</name>
<comment type="caution">
    <text evidence="2">The sequence shown here is derived from an EMBL/GenBank/DDBJ whole genome shotgun (WGS) entry which is preliminary data.</text>
</comment>
<organism evidence="2 3">
    <name type="scientific">Naegleria fowleri</name>
    <name type="common">Brain eating amoeba</name>
    <dbReference type="NCBI Taxonomy" id="5763"/>
    <lineage>
        <taxon>Eukaryota</taxon>
        <taxon>Discoba</taxon>
        <taxon>Heterolobosea</taxon>
        <taxon>Tetramitia</taxon>
        <taxon>Eutetramitia</taxon>
        <taxon>Vahlkampfiidae</taxon>
        <taxon>Naegleria</taxon>
    </lineage>
</organism>
<dbReference type="VEuPathDB" id="AmoebaDB:NF0027970"/>
<dbReference type="Proteomes" id="UP000444721">
    <property type="component" value="Unassembled WGS sequence"/>
</dbReference>
<protein>
    <recommendedName>
        <fullName evidence="4">Pherophorin domain-containing protein</fullName>
    </recommendedName>
</protein>
<feature type="chain" id="PRO_5025633146" description="Pherophorin domain-containing protein" evidence="1">
    <location>
        <begin position="31"/>
        <end position="244"/>
    </location>
</feature>
<dbReference type="VEuPathDB" id="AmoebaDB:NfTy_036240"/>
<reference evidence="2 3" key="1">
    <citation type="journal article" date="2019" name="Sci. Rep.">
        <title>Nanopore sequencing improves the draft genome of the human pathogenic amoeba Naegleria fowleri.</title>
        <authorList>
            <person name="Liechti N."/>
            <person name="Schurch N."/>
            <person name="Bruggmann R."/>
            <person name="Wittwer M."/>
        </authorList>
    </citation>
    <scope>NUCLEOTIDE SEQUENCE [LARGE SCALE GENOMIC DNA]</scope>
    <source>
        <strain evidence="2 3">ATCC 30894</strain>
    </source>
</reference>
<gene>
    <name evidence="2" type="ORF">FDP41_013214</name>
</gene>
<dbReference type="VEuPathDB" id="AmoebaDB:FDP41_013214"/>
<evidence type="ECO:0008006" key="4">
    <source>
        <dbReference type="Google" id="ProtNLM"/>
    </source>
</evidence>
<evidence type="ECO:0000313" key="2">
    <source>
        <dbReference type="EMBL" id="KAF0980731.1"/>
    </source>
</evidence>
<keyword evidence="3" id="KW-1185">Reference proteome</keyword>
<accession>A0A6A5C198</accession>
<dbReference type="RefSeq" id="XP_044565444.1">
    <property type="nucleotide sequence ID" value="XM_044703820.1"/>
</dbReference>
<dbReference type="OrthoDB" id="10251816at2759"/>
<keyword evidence="1" id="KW-0732">Signal</keyword>
<dbReference type="EMBL" id="VFQX01000017">
    <property type="protein sequence ID" value="KAF0980731.1"/>
    <property type="molecule type" value="Genomic_DNA"/>
</dbReference>
<feature type="signal peptide" evidence="1">
    <location>
        <begin position="1"/>
        <end position="30"/>
    </location>
</feature>
<dbReference type="GeneID" id="68120429"/>
<evidence type="ECO:0000313" key="3">
    <source>
        <dbReference type="Proteomes" id="UP000444721"/>
    </source>
</evidence>